<dbReference type="InterPro" id="IPR013320">
    <property type="entry name" value="ConA-like_dom_sf"/>
</dbReference>
<protein>
    <submittedName>
        <fullName evidence="1">Uncharacterized protein</fullName>
    </submittedName>
</protein>
<sequence>MSYSWNFLEAYLGKNSNSDSIEHQSNIEFKQLNSNINLNSINNFNGTYTGYQINSYDDIAYVDLSALHNPDASFTLEFKVVELDTVDTTKAVNYATLGYHIRGRSGVTLTIGRPENSANVVLGTITETSTMKATALEPSLVTEPNTEYTYTLMYNNYATNEEKLKLFRGPHLISSSSNLDIQNFSIIDRKLFLGSSAWMNEPSWSNMFDVARNIVITDPLSFQTDIAIDKSFLPGTPFYPIHHSFENTTDPLRNTNQIAVDGDVVSVQFHSTKDVPQSSVFMSIDGQSNNISQVNVENTYLLPNSSNTILYTYQFQVTNTWPIDGIISYGLDFDGSVTASNIFPLKEDNIYIDNTVPTLAFDFNSPSASNISFAITSITDAYYDVMTHQPKFGSFIVDFYASNNDHIKTTQITNPIVNQSYFVEDLSHETIYNLYATLTDRAGNTTDRILPNNGTTLVETNDITSPIIANLLATSTKDVGNSNLPGISVSVDTYDTASALTINTHNYTLRITILDYELVDEEVALTLMTTHNYVEVLKTNAIAETTTADIYNYFDNTGTQHPIRTEKLFFVHCLVVDNAGNKLLSKTSRIIDNTITFDSMVTDFTDNKIATTNNNIILNFSSEYKLFDKSQFVVTMMDDVIENSVTVDGLNWVASNQVNDTTHSSGPVTFSVSQTNDIGDTISSFTNPKSNVFIQNVQPNIRDGVTFGTDITTITVNNIANFIDDYTINSNNNLVKITLETDSQVIENTYNNITEIPEVFTFVGLAESTTFEILASISNVFSESNNIVLGSQSTLSDIPSITVNAQNDITAEKEPFIRLLSTATVSEQTTPFDLYLEVTDFVLNDLTEASNFFTNTVGISKRGTSVPPGGNIPIGNIMGYSNINTFWTQSNTTFSNTTIAPSTNSTYYVYGLIDDKTNLAMDSTTINFSYTYTNATLSNTSYPYFVRNNDTIVMSWDTTFQSKVGDFANLKIYDIDITPTTVDNLAWTAEVTIPSTGPVVNNHSLSYLGNTLTVDDTNIFFDNVPPSFTMTLESKTRNTFEMSLSNVVDTLYSNAPVPVGIDNTFTAEFNVSNLTLDQTYTTSNLSFANISINTYLLDNLEEAAAYTISCKLIDPANNSTTIQFNEGNLVKTTDSTIPVVTNSSNQYIGLDTVSTHLIETNYVTLSNIQAHDVHGVFDVYAGLFDTSNLILDLQMLKDNSNTTAVIYSHSNPPSPHFMSFDGIFENVLTASNDSYSNIPLEYERNYYIYIAVEDDSGNFTLNDGLIYNTVTMLEGPPTAYEFPAVIDPDDTLAPTTTNSVVFQPVLDDDAFTEGDYVGYDVTGNNNHVFISTEENINPLSTDSVVNEYSLDLGLTTGVALSTSLPESFTYSTWVKNTNDEYTDTVLLANGTNDFITVSETGVTINSGVSIFFPVDMNIDSWDNVMVSVEGSEVTVHVNGVQILPSGSIEGFVTPVTGPLSIPSQENILVDGITLFDIPVNELIIETIVNTGEFVIHLNFEEGAITDYEVSFSNNLLLLNGEIKPELSLKNNTQYTFHNYNTDVPFIISQAGTFPVSETDLVNVDYFINNVNIGNDPFRYSLEFRNNTNNKVVLLTDVATTPVVYHSTSSNIVPVAITVEDNGLTLIQNRANDSESAQPTYSMVPSFSTNTTVGDYAMVFDGSQQTAFNFNNFQIDANHMAMSAWVNTDFALQTENPVITQAGIFEFGINSNGNTYLKLLNNDTPASYINTIDLVSMDDIQVSFSNIQLTSPVTNPTYLYAIATTNRRDKATVMDLMDTHRDSANMHFQTITTETSIPSIDVSKVMDITDTFYGMNAVNQAYVYLSARAGSNAYAIGDANEYYEYKVSIAGNINNPHSTITTVTQPTSTTSGLIVNSGTLFSNKAAIAGYYVFAFVTGVPGAEPVVDLDDLTEANVVAFFNTYISPLFLSTGYTVETASKKYIYYSTSGLPAQYEVGSLTADLTIHQAFNTLSGTSKVDITNVANWFFVPVLVVVDNSMRYGFSFAKTRFIEIPTFNDMYKIPITTSISDWSIVFEVYVEEYDSVSQPPSTMDILALGTVQDNSSASSSRLYTKGGAGGAHWYSGFQFVLGPPTTSIVTNPELNTWTKYGLTKSQTVMLNNEISSISRRIAADGGNPGAMSQLLTIGYGYGGGTKWRGQIRNIAIFNTSIDLNTLPSNLSTLNTTAFPSLQTYFQNGSQSCTIGSGLVGSITTTY</sequence>
<dbReference type="EMBL" id="MT663536">
    <property type="protein sequence ID" value="QOI90373.1"/>
    <property type="molecule type" value="Genomic_DNA"/>
</dbReference>
<accession>A0A7M3UNT8</accession>
<organism evidence="1">
    <name type="scientific">Pyramimonas orientalis virus</name>
    <name type="common">PoV01</name>
    <dbReference type="NCBI Taxonomy" id="455367"/>
    <lineage>
        <taxon>Viruses</taxon>
        <taxon>Varidnaviria</taxon>
        <taxon>Bamfordvirae</taxon>
        <taxon>Nucleocytoviricota</taxon>
        <taxon>Megaviricetes</taxon>
        <taxon>Imitervirales</taxon>
        <taxon>Allomimiviridae</taxon>
        <taxon>Heliosvirus</taxon>
        <taxon>Heliosvirus raunefjordenense</taxon>
    </lineage>
</organism>
<proteinExistence type="predicted"/>
<dbReference type="SUPFAM" id="SSF49899">
    <property type="entry name" value="Concanavalin A-like lectins/glucanases"/>
    <property type="match status" value="1"/>
</dbReference>
<name>A0A7M3UNT8_POV01</name>
<evidence type="ECO:0000313" key="1">
    <source>
        <dbReference type="EMBL" id="QOI90373.1"/>
    </source>
</evidence>
<organismHost>
    <name type="scientific">Pyramimonas plurioculata</name>
    <dbReference type="NCBI Taxonomy" id="36893"/>
</organismHost>
<gene>
    <name evidence="1" type="ORF">HWQ62_00236</name>
</gene>
<reference evidence="1" key="1">
    <citation type="submission" date="2020-06" db="EMBL/GenBank/DDBJ databases">
        <title>Lateral gene transfer of anion-conducting channel rhodopsins between green algae and giant viruses.</title>
        <authorList>
            <person name="Rozenberg A."/>
            <person name="Oppermann J."/>
            <person name="Wietek J."/>
            <person name="Fernandez Lahore R.G."/>
            <person name="Sandaa R.-A."/>
            <person name="Bratbak G."/>
            <person name="Hegemann P."/>
            <person name="Beja O."/>
        </authorList>
    </citation>
    <scope>NUCLEOTIDE SEQUENCE</scope>
    <source>
        <strain evidence="1">01B</strain>
    </source>
</reference>